<dbReference type="Pfam" id="PF07808">
    <property type="entry name" value="RED_N"/>
    <property type="match status" value="1"/>
</dbReference>
<dbReference type="Proteomes" id="UP000515145">
    <property type="component" value="Chromosome 14"/>
</dbReference>
<dbReference type="GeneID" id="114446295"/>
<dbReference type="GO" id="GO:0005634">
    <property type="term" value="C:nucleus"/>
    <property type="evidence" value="ECO:0007669"/>
    <property type="project" value="UniProtKB-SubCell"/>
</dbReference>
<feature type="compositionally biased region" description="Basic and acidic residues" evidence="5">
    <location>
        <begin position="14"/>
        <end position="23"/>
    </location>
</feature>
<dbReference type="InParanoid" id="A0A6P7JL59"/>
<sequence>MPETESYSNPLAPEGHEVDDHRAAAQSKLTNDDFRKLLMTPRATPSSAPPSKSRHHEMPRDYNEDEDPAARRRKKKSYYAKLRQQEMERERELAEKYRDRARERRDGVNKDYEETELISTTANYRAVGPTAEADKSAAEKRRQLIQESKFLGGDMEHTHLVKGLDFALLQKVRAEITSKEKEEEDMMEKVQKETKKDLEPEEKIEFKTRLGRNIYRVVFRSGVQERNELFLPGRMAYVVDLDDEFTDTDIPTTLIRSKADCPSMEAQTTLTTNDIVISKLTQILSYLRQGTRHKKIKKKDKGKLDDKRAPEADLSIFDDIGDYVPSTASSSKPPKEKDRHRERERERDRERDRDRDRDREEDSKSRRHSYFEKPQVDEHQVVEVDTGPESVREQIKMINEKFAGAAGSQWQGQEPGSHRRDGKEQLGDFFGGSNSYAECYPATMDDLAVDSDEEVDYSKMDQGNKKGPLGRWDFDTQEEYSDYMNNKEALPKAAFQYGIKMSEGRKTRRFKETNEKAELDRQWKKISAIIEKRKKMEADGVDAKRPKY</sequence>
<feature type="compositionally biased region" description="Low complexity" evidence="5">
    <location>
        <begin position="40"/>
        <end position="51"/>
    </location>
</feature>
<dbReference type="RefSeq" id="XP_028277610.1">
    <property type="nucleotide sequence ID" value="XM_028421809.1"/>
</dbReference>
<feature type="domain" description="Protein RED C-terminal" evidence="6">
    <location>
        <begin position="436"/>
        <end position="542"/>
    </location>
</feature>
<dbReference type="InterPro" id="IPR012492">
    <property type="entry name" value="RED_C"/>
</dbReference>
<keyword evidence="8" id="KW-1185">Reference proteome</keyword>
<organism evidence="8 9">
    <name type="scientific">Parambassis ranga</name>
    <name type="common">Indian glassy fish</name>
    <dbReference type="NCBI Taxonomy" id="210632"/>
    <lineage>
        <taxon>Eukaryota</taxon>
        <taxon>Metazoa</taxon>
        <taxon>Chordata</taxon>
        <taxon>Craniata</taxon>
        <taxon>Vertebrata</taxon>
        <taxon>Euteleostomi</taxon>
        <taxon>Actinopterygii</taxon>
        <taxon>Neopterygii</taxon>
        <taxon>Teleostei</taxon>
        <taxon>Neoteleostei</taxon>
        <taxon>Acanthomorphata</taxon>
        <taxon>Ovalentaria</taxon>
        <taxon>Ambassidae</taxon>
        <taxon>Parambassis</taxon>
    </lineage>
</organism>
<feature type="region of interest" description="Disordered" evidence="5">
    <location>
        <begin position="1"/>
        <end position="77"/>
    </location>
</feature>
<feature type="compositionally biased region" description="Basic and acidic residues" evidence="5">
    <location>
        <begin position="416"/>
        <end position="426"/>
    </location>
</feature>
<evidence type="ECO:0000256" key="4">
    <source>
        <dbReference type="ARBA" id="ARBA00023242"/>
    </source>
</evidence>
<dbReference type="CTD" id="3550"/>
<dbReference type="InterPro" id="IPR012916">
    <property type="entry name" value="RED_N"/>
</dbReference>
<keyword evidence="4" id="KW-0539">Nucleus</keyword>
<dbReference type="AlphaFoldDB" id="A0A6P7JL59"/>
<feature type="domain" description="RED-like N-terminal" evidence="7">
    <location>
        <begin position="74"/>
        <end position="300"/>
    </location>
</feature>
<feature type="region of interest" description="Disordered" evidence="5">
    <location>
        <begin position="404"/>
        <end position="430"/>
    </location>
</feature>
<comment type="subcellular location">
    <subcellularLocation>
        <location evidence="1">Nucleus</location>
    </subcellularLocation>
</comment>
<evidence type="ECO:0000256" key="2">
    <source>
        <dbReference type="ARBA" id="ARBA00006660"/>
    </source>
</evidence>
<feature type="region of interest" description="Disordered" evidence="5">
    <location>
        <begin position="316"/>
        <end position="388"/>
    </location>
</feature>
<evidence type="ECO:0000256" key="3">
    <source>
        <dbReference type="ARBA" id="ARBA00022737"/>
    </source>
</evidence>
<gene>
    <name evidence="9" type="primary">ik</name>
</gene>
<name>A0A6P7JL59_9TELE</name>
<accession>A0A6P7JL59</accession>
<evidence type="ECO:0000313" key="9">
    <source>
        <dbReference type="RefSeq" id="XP_028277610.1"/>
    </source>
</evidence>
<dbReference type="OrthoDB" id="3366823at2759"/>
<keyword evidence="3" id="KW-0677">Repeat</keyword>
<reference evidence="9" key="1">
    <citation type="submission" date="2025-08" db="UniProtKB">
        <authorList>
            <consortium name="RefSeq"/>
        </authorList>
    </citation>
    <scope>IDENTIFICATION</scope>
</reference>
<feature type="compositionally biased region" description="Basic and acidic residues" evidence="5">
    <location>
        <begin position="333"/>
        <end position="382"/>
    </location>
</feature>
<protein>
    <submittedName>
        <fullName evidence="9">Protein Red</fullName>
    </submittedName>
</protein>
<evidence type="ECO:0000313" key="8">
    <source>
        <dbReference type="Proteomes" id="UP000515145"/>
    </source>
</evidence>
<dbReference type="InterPro" id="IPR039896">
    <property type="entry name" value="Red-like"/>
</dbReference>
<proteinExistence type="inferred from homology"/>
<dbReference type="FunCoup" id="A0A6P7JL59">
    <property type="interactions" value="1748"/>
</dbReference>
<evidence type="ECO:0000256" key="1">
    <source>
        <dbReference type="ARBA" id="ARBA00004123"/>
    </source>
</evidence>
<dbReference type="PANTHER" id="PTHR12765">
    <property type="entry name" value="RED PROTEIN IK FACTOR CYTOKINE IK"/>
    <property type="match status" value="1"/>
</dbReference>
<evidence type="ECO:0000259" key="6">
    <source>
        <dbReference type="Pfam" id="PF07807"/>
    </source>
</evidence>
<comment type="similarity">
    <text evidence="2">Belongs to the RED family.</text>
</comment>
<evidence type="ECO:0000259" key="7">
    <source>
        <dbReference type="Pfam" id="PF07808"/>
    </source>
</evidence>
<dbReference type="Pfam" id="PF07807">
    <property type="entry name" value="RED_C"/>
    <property type="match status" value="1"/>
</dbReference>
<evidence type="ECO:0000256" key="5">
    <source>
        <dbReference type="SAM" id="MobiDB-lite"/>
    </source>
</evidence>